<protein>
    <recommendedName>
        <fullName evidence="1">glycerophosphodiester phosphodiesterase</fullName>
        <ecNumber evidence="1">3.1.4.46</ecNumber>
    </recommendedName>
</protein>
<evidence type="ECO:0000313" key="9">
    <source>
        <dbReference type="Proteomes" id="UP000824890"/>
    </source>
</evidence>
<comment type="caution">
    <text evidence="8">The sequence shown here is derived from an EMBL/GenBank/DDBJ whole genome shotgun (WGS) entry which is preliminary data.</text>
</comment>
<keyword evidence="9" id="KW-1185">Reference proteome</keyword>
<evidence type="ECO:0000256" key="6">
    <source>
        <dbReference type="SAM" id="SignalP"/>
    </source>
</evidence>
<dbReference type="InterPro" id="IPR017946">
    <property type="entry name" value="PLC-like_Pdiesterase_TIM-brl"/>
</dbReference>
<keyword evidence="4" id="KW-0378">Hydrolase</keyword>
<keyword evidence="3" id="KW-0319">Glycerol metabolism</keyword>
<proteinExistence type="predicted"/>
<dbReference type="InterPro" id="IPR030395">
    <property type="entry name" value="GP_PDE_dom"/>
</dbReference>
<dbReference type="EC" id="3.1.4.46" evidence="1"/>
<feature type="domain" description="GP-PDE" evidence="7">
    <location>
        <begin position="52"/>
        <end position="326"/>
    </location>
</feature>
<dbReference type="PANTHER" id="PTHR43620:SF18">
    <property type="entry name" value="GLYCEROPHOSPHODIESTER PHOSPHODIESTERASE"/>
    <property type="match status" value="1"/>
</dbReference>
<comment type="catalytic activity">
    <reaction evidence="5">
        <text>a sn-glycero-3-phosphodiester + H2O = an alcohol + sn-glycerol 3-phosphate + H(+)</text>
        <dbReference type="Rhea" id="RHEA:12969"/>
        <dbReference type="ChEBI" id="CHEBI:15377"/>
        <dbReference type="ChEBI" id="CHEBI:15378"/>
        <dbReference type="ChEBI" id="CHEBI:30879"/>
        <dbReference type="ChEBI" id="CHEBI:57597"/>
        <dbReference type="ChEBI" id="CHEBI:83408"/>
        <dbReference type="EC" id="3.1.4.46"/>
    </reaction>
</comment>
<dbReference type="SUPFAM" id="SSF51695">
    <property type="entry name" value="PLC-like phosphodiesterases"/>
    <property type="match status" value="1"/>
</dbReference>
<organism evidence="8 9">
    <name type="scientific">Brassica napus</name>
    <name type="common">Rape</name>
    <dbReference type="NCBI Taxonomy" id="3708"/>
    <lineage>
        <taxon>Eukaryota</taxon>
        <taxon>Viridiplantae</taxon>
        <taxon>Streptophyta</taxon>
        <taxon>Embryophyta</taxon>
        <taxon>Tracheophyta</taxon>
        <taxon>Spermatophyta</taxon>
        <taxon>Magnoliopsida</taxon>
        <taxon>eudicotyledons</taxon>
        <taxon>Gunneridae</taxon>
        <taxon>Pentapetalae</taxon>
        <taxon>rosids</taxon>
        <taxon>malvids</taxon>
        <taxon>Brassicales</taxon>
        <taxon>Brassicaceae</taxon>
        <taxon>Brassiceae</taxon>
        <taxon>Brassica</taxon>
    </lineage>
</organism>
<evidence type="ECO:0000256" key="3">
    <source>
        <dbReference type="ARBA" id="ARBA00022798"/>
    </source>
</evidence>
<evidence type="ECO:0000256" key="2">
    <source>
        <dbReference type="ARBA" id="ARBA00022729"/>
    </source>
</evidence>
<evidence type="ECO:0000259" key="7">
    <source>
        <dbReference type="PROSITE" id="PS51704"/>
    </source>
</evidence>
<gene>
    <name evidence="8" type="ORF">HID58_033880</name>
</gene>
<dbReference type="Proteomes" id="UP000824890">
    <property type="component" value="Unassembled WGS sequence"/>
</dbReference>
<reference evidence="8 9" key="1">
    <citation type="submission" date="2021-05" db="EMBL/GenBank/DDBJ databases">
        <title>Genome Assembly of Synthetic Allotetraploid Brassica napus Reveals Homoeologous Exchanges between Subgenomes.</title>
        <authorList>
            <person name="Davis J.T."/>
        </authorList>
    </citation>
    <scope>NUCLEOTIDE SEQUENCE [LARGE SCALE GENOMIC DNA]</scope>
    <source>
        <strain evidence="9">cv. Da-Ae</strain>
        <tissue evidence="8">Seedling</tissue>
    </source>
</reference>
<keyword evidence="2 6" id="KW-0732">Signal</keyword>
<dbReference type="Gene3D" id="3.20.20.190">
    <property type="entry name" value="Phosphatidylinositol (PI) phosphodiesterase"/>
    <property type="match status" value="1"/>
</dbReference>
<feature type="chain" id="PRO_5046852941" description="glycerophosphodiester phosphodiesterase" evidence="6">
    <location>
        <begin position="38"/>
        <end position="326"/>
    </location>
</feature>
<accession>A0ABQ8C0L8</accession>
<name>A0ABQ8C0L8_BRANA</name>
<evidence type="ECO:0000256" key="1">
    <source>
        <dbReference type="ARBA" id="ARBA00012247"/>
    </source>
</evidence>
<dbReference type="PROSITE" id="PS51704">
    <property type="entry name" value="GP_PDE"/>
    <property type="match status" value="1"/>
</dbReference>
<dbReference type="PANTHER" id="PTHR43620">
    <property type="entry name" value="GLYCEROPHOSPHORYL DIESTER PHOSPHODIESTERASE"/>
    <property type="match status" value="1"/>
</dbReference>
<sequence length="326" mass="36813">MITCMQDNPSMFRLRASKFLLLSVLILSQFLSTQLLAQRSKSPWQTLTGEAPLVIARGGFSGLFPDSSVTAYSFVSATSVPDAVLWCDVQLTKDGVGICFPDVTMYKDSNVQDAYPKRKNSYLLNGVPTQDWFTIDFTSKDLKSVFLIRGILSRSPAFDDNRNVISTVENIATQFKPAGFWLNVQHDAFYAQHNLSMSGFLLSVSKTVTIDYLSSPELKFFRDIGSRFDVCFRRSWLTSRRLLQAFLVDFKKQSPYETVYQVKETLDYIFDSAIEDIKKLAVVVSRLSVYSVSASFFITGQTNLVEKLHKFSLSGEEEASADRVDR</sequence>
<evidence type="ECO:0000256" key="5">
    <source>
        <dbReference type="ARBA" id="ARBA00047512"/>
    </source>
</evidence>
<evidence type="ECO:0000256" key="4">
    <source>
        <dbReference type="ARBA" id="ARBA00022801"/>
    </source>
</evidence>
<feature type="signal peptide" evidence="6">
    <location>
        <begin position="1"/>
        <end position="37"/>
    </location>
</feature>
<evidence type="ECO:0000313" key="8">
    <source>
        <dbReference type="EMBL" id="KAH0910559.1"/>
    </source>
</evidence>
<dbReference type="EMBL" id="JAGKQM010000009">
    <property type="protein sequence ID" value="KAH0910559.1"/>
    <property type="molecule type" value="Genomic_DNA"/>
</dbReference>